<evidence type="ECO:0000313" key="2">
    <source>
        <dbReference type="EMBL" id="TCW43362.1"/>
    </source>
</evidence>
<evidence type="ECO:0000256" key="1">
    <source>
        <dbReference type="SAM" id="SignalP"/>
    </source>
</evidence>
<dbReference type="AlphaFoldDB" id="A0A4R4ATR0"/>
<sequence>MKMKIAGSILATTLAVSTIGGSYALADSPNTTPTKQQITNQENTDITTHKLYKELDVDSQKLFIEIVNGANLPYPQQVQLLQDKERFIEEENNSSMHTWKTALVKKAAKLLAAKIGSKSVADITDYLFEWEDDLQQGMENYLVYKLGWNKTAAHWTAKSVMFILF</sequence>
<dbReference type="EMBL" id="SMDG01000054">
    <property type="protein sequence ID" value="TCW43362.1"/>
    <property type="molecule type" value="Genomic_DNA"/>
</dbReference>
<comment type="caution">
    <text evidence="2">The sequence shown here is derived from an EMBL/GenBank/DDBJ whole genome shotgun (WGS) entry which is preliminary data.</text>
</comment>
<evidence type="ECO:0000313" key="3">
    <source>
        <dbReference type="Proteomes" id="UP000295285"/>
    </source>
</evidence>
<accession>A0A4R4ATR0</accession>
<gene>
    <name evidence="2" type="ORF">EC910_1546</name>
</gene>
<keyword evidence="1" id="KW-0732">Signal</keyword>
<proteinExistence type="predicted"/>
<feature type="chain" id="PRO_5020720289" evidence="1">
    <location>
        <begin position="27"/>
        <end position="165"/>
    </location>
</feature>
<protein>
    <submittedName>
        <fullName evidence="2">Uncharacterized protein</fullName>
    </submittedName>
</protein>
<organism evidence="2 3">
    <name type="scientific">Bacillus thuringiensis</name>
    <dbReference type="NCBI Taxonomy" id="1428"/>
    <lineage>
        <taxon>Bacteria</taxon>
        <taxon>Bacillati</taxon>
        <taxon>Bacillota</taxon>
        <taxon>Bacilli</taxon>
        <taxon>Bacillales</taxon>
        <taxon>Bacillaceae</taxon>
        <taxon>Bacillus</taxon>
        <taxon>Bacillus cereus group</taxon>
    </lineage>
</organism>
<feature type="signal peptide" evidence="1">
    <location>
        <begin position="1"/>
        <end position="26"/>
    </location>
</feature>
<dbReference type="Proteomes" id="UP000295285">
    <property type="component" value="Unassembled WGS sequence"/>
</dbReference>
<reference evidence="2 3" key="1">
    <citation type="submission" date="2019-03" db="EMBL/GenBank/DDBJ databases">
        <title>Above-ground endophytic microbial communities from plants in different locations in the United States.</title>
        <authorList>
            <person name="Frank C."/>
        </authorList>
    </citation>
    <scope>NUCLEOTIDE SEQUENCE [LARGE SCALE GENOMIC DNA]</scope>
    <source>
        <strain evidence="2 3">LP_2_YM</strain>
    </source>
</reference>
<dbReference type="RefSeq" id="WP_000782358.1">
    <property type="nucleotide sequence ID" value="NZ_JARSUL010000046.1"/>
</dbReference>
<name>A0A4R4ATR0_BACTU</name>